<feature type="domain" description="PKD" evidence="1">
    <location>
        <begin position="458"/>
        <end position="477"/>
    </location>
</feature>
<organism evidence="2 3">
    <name type="scientific">Lishizhenia tianjinensis</name>
    <dbReference type="NCBI Taxonomy" id="477690"/>
    <lineage>
        <taxon>Bacteria</taxon>
        <taxon>Pseudomonadati</taxon>
        <taxon>Bacteroidota</taxon>
        <taxon>Flavobacteriia</taxon>
        <taxon>Flavobacteriales</taxon>
        <taxon>Crocinitomicaceae</taxon>
        <taxon>Lishizhenia</taxon>
    </lineage>
</organism>
<protein>
    <submittedName>
        <fullName evidence="2">Gliding motility-associated C-terminal domain-containing protein</fullName>
    </submittedName>
</protein>
<dbReference type="STRING" id="477690.SAMN05216474_1046"/>
<evidence type="ECO:0000259" key="1">
    <source>
        <dbReference type="PROSITE" id="PS50093"/>
    </source>
</evidence>
<proteinExistence type="predicted"/>
<dbReference type="EMBL" id="FPAS01000001">
    <property type="protein sequence ID" value="SFT51998.1"/>
    <property type="molecule type" value="Genomic_DNA"/>
</dbReference>
<reference evidence="2 3" key="1">
    <citation type="submission" date="2016-10" db="EMBL/GenBank/DDBJ databases">
        <authorList>
            <person name="de Groot N.N."/>
        </authorList>
    </citation>
    <scope>NUCLEOTIDE SEQUENCE [LARGE SCALE GENOMIC DNA]</scope>
    <source>
        <strain evidence="2 3">CGMCC 1.7005</strain>
    </source>
</reference>
<dbReference type="PROSITE" id="PS50093">
    <property type="entry name" value="PKD"/>
    <property type="match status" value="1"/>
</dbReference>
<evidence type="ECO:0000313" key="3">
    <source>
        <dbReference type="Proteomes" id="UP000236454"/>
    </source>
</evidence>
<dbReference type="InterPro" id="IPR000601">
    <property type="entry name" value="PKD_dom"/>
</dbReference>
<dbReference type="NCBIfam" id="TIGR04131">
    <property type="entry name" value="Bac_Flav_CTERM"/>
    <property type="match status" value="1"/>
</dbReference>
<dbReference type="Proteomes" id="UP000236454">
    <property type="component" value="Unassembled WGS sequence"/>
</dbReference>
<dbReference type="InterPro" id="IPR022409">
    <property type="entry name" value="PKD/Chitinase_dom"/>
</dbReference>
<dbReference type="Pfam" id="PF18911">
    <property type="entry name" value="PKD_4"/>
    <property type="match status" value="1"/>
</dbReference>
<name>A0A1I6YNY0_9FLAO</name>
<accession>A0A1I6YNY0</accession>
<dbReference type="RefSeq" id="WP_170853675.1">
    <property type="nucleotide sequence ID" value="NZ_FPAS01000001.1"/>
</dbReference>
<gene>
    <name evidence="2" type="ORF">SAMN05216474_1046</name>
</gene>
<feature type="non-terminal residue" evidence="2">
    <location>
        <position position="1"/>
    </location>
</feature>
<dbReference type="InterPro" id="IPR035986">
    <property type="entry name" value="PKD_dom_sf"/>
</dbReference>
<dbReference type="Pfam" id="PF13585">
    <property type="entry name" value="CHU_C"/>
    <property type="match status" value="1"/>
</dbReference>
<dbReference type="InterPro" id="IPR026341">
    <property type="entry name" value="T9SS_type_B"/>
</dbReference>
<dbReference type="SUPFAM" id="SSF49299">
    <property type="entry name" value="PKD domain"/>
    <property type="match status" value="2"/>
</dbReference>
<keyword evidence="3" id="KW-1185">Reference proteome</keyword>
<dbReference type="AlphaFoldDB" id="A0A1I6YNY0"/>
<sequence length="604" mass="66477">NVPQFDIAFTPEIDSVGCNDCIPITVDLPQFNSGNYNNYTFDWSPANELNTLQGNQVIACMDSISSTFYLEVTDTVTGCISNDSVTVFINHCGCEYIQHNVTIDSCQTGGVYTLNGELSFYDYPATGNLIINALTNTGNYTDTLFQNFVEDSIYTYTIPNIPQSGGQILITAHFEDESTCADTLILQAPDLPTYTVIQNGNTYCQGDSVYDILLDVELDQSGTLYYTFNGTNQSVSLTPGQVNLGNQEGVYILNSFVDVNCSQYFGDTITIIIHPLPTVNAGTDTSFCVGNTYTLNATGAQTYQWEGGYADQQVLTPTLGQYQFIVEGTDTNSCTNTDTVNITVNNLPEVSFTADTLEGCEPLEVTFTNITQNTQSLTWNINGSNYNTNTVVHEFNAGLFTISLEVTDQNNCLNDTSYTDYIEVHPNPVADFKASNNLINSLDNSVSFTNQSTGATYYQWSFGDGDSSTLVDPIHSYLGNERIVFQVELLVTSTEGCTDIAYQSIELKPELLYYVPNTFTPNGDASNNTFQPVFTSGIDFTSYSLEIYNRGGKLIFETTHANQAWDGTFNGKPVPDGVYTYKIYFTSAANAEREFITGHVNVLR</sequence>
<dbReference type="Gene3D" id="2.60.40.4070">
    <property type="match status" value="1"/>
</dbReference>
<dbReference type="InterPro" id="IPR013783">
    <property type="entry name" value="Ig-like_fold"/>
</dbReference>
<evidence type="ECO:0000313" key="2">
    <source>
        <dbReference type="EMBL" id="SFT51998.1"/>
    </source>
</evidence>
<dbReference type="SMART" id="SM00089">
    <property type="entry name" value="PKD"/>
    <property type="match status" value="3"/>
</dbReference>
<dbReference type="Gene3D" id="2.60.40.10">
    <property type="entry name" value="Immunoglobulins"/>
    <property type="match status" value="2"/>
</dbReference>